<sequence>MLTLIPGITTDFVASTTAYVGTLFTDLTVLIYLAIGLPLGFWVIKRAIGLIRTR</sequence>
<dbReference type="EMBL" id="BARV01023873">
    <property type="protein sequence ID" value="GAI41784.1"/>
    <property type="molecule type" value="Genomic_DNA"/>
</dbReference>
<evidence type="ECO:0000313" key="2">
    <source>
        <dbReference type="EMBL" id="GAI41784.1"/>
    </source>
</evidence>
<keyword evidence="1" id="KW-0472">Membrane</keyword>
<dbReference type="AlphaFoldDB" id="X1QES7"/>
<protein>
    <submittedName>
        <fullName evidence="2">Uncharacterized protein</fullName>
    </submittedName>
</protein>
<accession>X1QES7</accession>
<reference evidence="2" key="1">
    <citation type="journal article" date="2014" name="Front. Microbiol.">
        <title>High frequency of phylogenetically diverse reductive dehalogenase-homologous genes in deep subseafloor sedimentary metagenomes.</title>
        <authorList>
            <person name="Kawai M."/>
            <person name="Futagami T."/>
            <person name="Toyoda A."/>
            <person name="Takaki Y."/>
            <person name="Nishi S."/>
            <person name="Hori S."/>
            <person name="Arai W."/>
            <person name="Tsubouchi T."/>
            <person name="Morono Y."/>
            <person name="Uchiyama I."/>
            <person name="Ito T."/>
            <person name="Fujiyama A."/>
            <person name="Inagaki F."/>
            <person name="Takami H."/>
        </authorList>
    </citation>
    <scope>NUCLEOTIDE SEQUENCE</scope>
    <source>
        <strain evidence="2">Expedition CK06-06</strain>
    </source>
</reference>
<organism evidence="2">
    <name type="scientific">marine sediment metagenome</name>
    <dbReference type="NCBI Taxonomy" id="412755"/>
    <lineage>
        <taxon>unclassified sequences</taxon>
        <taxon>metagenomes</taxon>
        <taxon>ecological metagenomes</taxon>
    </lineage>
</organism>
<comment type="caution">
    <text evidence="2">The sequence shown here is derived from an EMBL/GenBank/DDBJ whole genome shotgun (WGS) entry which is preliminary data.</text>
</comment>
<evidence type="ECO:0000256" key="1">
    <source>
        <dbReference type="SAM" id="Phobius"/>
    </source>
</evidence>
<keyword evidence="1" id="KW-0812">Transmembrane</keyword>
<gene>
    <name evidence="2" type="ORF">S06H3_39087</name>
</gene>
<proteinExistence type="predicted"/>
<name>X1QES7_9ZZZZ</name>
<keyword evidence="1" id="KW-1133">Transmembrane helix</keyword>
<feature type="transmembrane region" description="Helical" evidence="1">
    <location>
        <begin position="20"/>
        <end position="44"/>
    </location>
</feature>